<evidence type="ECO:0000256" key="1">
    <source>
        <dbReference type="SAM" id="Phobius"/>
    </source>
</evidence>
<sequence length="184" mass="20647">MRFENVVFAGSVVSTRFDWRRFTGGQSRRVGKVLNFVASADWVVAFFPKLFQRFRWQDLGSAGHDGFDTKTRSNGVEEVRYVAGAHSAGIQERCWDWIAEFVINGRADLRQLPGRAESRHWCVEALGRVPWVIWLLILLAVGLLAAALGAVLWLLAAGPLQFAFLVGLATPLFLWALWMALTRG</sequence>
<organism evidence="2 3">
    <name type="scientific">Montanilutibacter psychrotolerans</name>
    <dbReference type="NCBI Taxonomy" id="1327343"/>
    <lineage>
        <taxon>Bacteria</taxon>
        <taxon>Pseudomonadati</taxon>
        <taxon>Pseudomonadota</taxon>
        <taxon>Gammaproteobacteria</taxon>
        <taxon>Lysobacterales</taxon>
        <taxon>Lysobacteraceae</taxon>
        <taxon>Montanilutibacter</taxon>
    </lineage>
</organism>
<gene>
    <name evidence="2" type="ORF">EER27_05415</name>
</gene>
<evidence type="ECO:0000313" key="3">
    <source>
        <dbReference type="Proteomes" id="UP000267049"/>
    </source>
</evidence>
<feature type="transmembrane region" description="Helical" evidence="1">
    <location>
        <begin position="131"/>
        <end position="156"/>
    </location>
</feature>
<name>A0A3M8SV50_9GAMM</name>
<proteinExistence type="predicted"/>
<dbReference type="Proteomes" id="UP000267049">
    <property type="component" value="Unassembled WGS sequence"/>
</dbReference>
<dbReference type="AlphaFoldDB" id="A0A3M8SV50"/>
<keyword evidence="1" id="KW-1133">Transmembrane helix</keyword>
<comment type="caution">
    <text evidence="2">The sequence shown here is derived from an EMBL/GenBank/DDBJ whole genome shotgun (WGS) entry which is preliminary data.</text>
</comment>
<accession>A0A3M8SV50</accession>
<dbReference type="OrthoDB" id="582315at2"/>
<keyword evidence="1" id="KW-0812">Transmembrane</keyword>
<dbReference type="EMBL" id="RIBS01000002">
    <property type="protein sequence ID" value="RNF85211.1"/>
    <property type="molecule type" value="Genomic_DNA"/>
</dbReference>
<keyword evidence="3" id="KW-1185">Reference proteome</keyword>
<reference evidence="2 3" key="1">
    <citation type="submission" date="2018-11" db="EMBL/GenBank/DDBJ databases">
        <title>Lysobacter cryohumiis sp. nov., isolated from soil in the Tianshan Mountains, Xinjiang, China.</title>
        <authorList>
            <person name="Luo Y."/>
            <person name="Sheng H."/>
        </authorList>
    </citation>
    <scope>NUCLEOTIDE SEQUENCE [LARGE SCALE GENOMIC DNA]</scope>
    <source>
        <strain evidence="2 3">ZS60</strain>
    </source>
</reference>
<protein>
    <submittedName>
        <fullName evidence="2">Uncharacterized protein</fullName>
    </submittedName>
</protein>
<dbReference type="RefSeq" id="WP_123086997.1">
    <property type="nucleotide sequence ID" value="NZ_RIBS01000002.1"/>
</dbReference>
<feature type="transmembrane region" description="Helical" evidence="1">
    <location>
        <begin position="162"/>
        <end position="181"/>
    </location>
</feature>
<keyword evidence="1" id="KW-0472">Membrane</keyword>
<evidence type="ECO:0000313" key="2">
    <source>
        <dbReference type="EMBL" id="RNF85211.1"/>
    </source>
</evidence>